<dbReference type="RefSeq" id="WP_199241600.1">
    <property type="nucleotide sequence ID" value="NZ_RHPJ01000003.1"/>
</dbReference>
<dbReference type="InterPro" id="IPR036069">
    <property type="entry name" value="DUF34/NIF3_sf"/>
</dbReference>
<dbReference type="SUPFAM" id="SSF102705">
    <property type="entry name" value="NIF3 (NGG1p interacting factor 3)-like"/>
    <property type="match status" value="1"/>
</dbReference>
<feature type="binding site" evidence="5">
    <location>
        <position position="114"/>
    </location>
    <ligand>
        <name>a divalent metal cation</name>
        <dbReference type="ChEBI" id="CHEBI:60240"/>
        <label>1</label>
    </ligand>
</feature>
<dbReference type="NCBIfam" id="TIGR00486">
    <property type="entry name" value="YbgI_SA1388"/>
    <property type="match status" value="1"/>
</dbReference>
<dbReference type="Proteomes" id="UP000297318">
    <property type="component" value="Unassembled WGS sequence"/>
</dbReference>
<dbReference type="AlphaFoldDB" id="A0A4Z1E5A8"/>
<evidence type="ECO:0000256" key="1">
    <source>
        <dbReference type="ARBA" id="ARBA00006964"/>
    </source>
</evidence>
<dbReference type="GO" id="GO:0046872">
    <property type="term" value="F:metal ion binding"/>
    <property type="evidence" value="ECO:0007669"/>
    <property type="project" value="UniProtKB-KW"/>
</dbReference>
<dbReference type="InterPro" id="IPR002678">
    <property type="entry name" value="DUF34/NIF3"/>
</dbReference>
<dbReference type="PANTHER" id="PTHR13799:SF14">
    <property type="entry name" value="GTP CYCLOHYDROLASE 1 TYPE 2 HOMOLOG"/>
    <property type="match status" value="1"/>
</dbReference>
<name>A0A4Z1E5A8_9MICO</name>
<dbReference type="GO" id="GO:0005737">
    <property type="term" value="C:cytoplasm"/>
    <property type="evidence" value="ECO:0007669"/>
    <property type="project" value="TreeGrafter"/>
</dbReference>
<accession>A0A4Z1E5A8</accession>
<sequence>MSTPVDGTSEAGTLGALLTDLERRYPPATAQDWDAVGLVVGDPTRPVRRVLCAVEATEATAAEAVELGADLLVVHHPLLLRGVTTIAETTARGRILTGLVRGGVALYAAHTNADDAPGGVSQSLADAVGLVDTEPLVPATHPESAPGAGTGRIGRLAEPTTLTAFARRVAAVLPATVQGIRIAGEGDAVVTRVAVCGGSGDSYLDAARASGADVYLTADLRHHPATDFRAAGERPFLLDAAHWASEWVWLPNLADQLRQDADARGTTVEVHVSTARTDAWTDVARPQHLPEETP</sequence>
<evidence type="ECO:0000256" key="5">
    <source>
        <dbReference type="PIRSR" id="PIRSR602678-1"/>
    </source>
</evidence>
<evidence type="ECO:0000313" key="6">
    <source>
        <dbReference type="EMBL" id="TGO04927.1"/>
    </source>
</evidence>
<feature type="binding site" evidence="5">
    <location>
        <position position="246"/>
    </location>
    <ligand>
        <name>a divalent metal cation</name>
        <dbReference type="ChEBI" id="CHEBI:60240"/>
        <label>1</label>
    </ligand>
</feature>
<evidence type="ECO:0000256" key="2">
    <source>
        <dbReference type="ARBA" id="ARBA00011643"/>
    </source>
</evidence>
<proteinExistence type="inferred from homology"/>
<feature type="binding site" evidence="5">
    <location>
        <position position="242"/>
    </location>
    <ligand>
        <name>a divalent metal cation</name>
        <dbReference type="ChEBI" id="CHEBI:60240"/>
        <label>1</label>
    </ligand>
</feature>
<feature type="binding site" evidence="5">
    <location>
        <position position="75"/>
    </location>
    <ligand>
        <name>a divalent metal cation</name>
        <dbReference type="ChEBI" id="CHEBI:60240"/>
        <label>1</label>
    </ligand>
</feature>
<evidence type="ECO:0000256" key="3">
    <source>
        <dbReference type="ARBA" id="ARBA00022112"/>
    </source>
</evidence>
<reference evidence="6 7" key="1">
    <citation type="submission" date="2018-11" db="EMBL/GenBank/DDBJ databases">
        <title>Complete genome sequencing of the Actinobacteria Serinibacter sp. K3-2.</title>
        <authorList>
            <person name="Rakitin A.L."/>
            <person name="Beletsky A.V."/>
            <person name="Mardanov A.V."/>
            <person name="Ravin N.V."/>
            <person name="Gromova A.S."/>
            <person name="Filippova S.N."/>
            <person name="Gal'Chenko V.F."/>
        </authorList>
    </citation>
    <scope>NUCLEOTIDE SEQUENCE [LARGE SCALE GENOMIC DNA]</scope>
    <source>
        <strain evidence="6 7">K3-2</strain>
    </source>
</reference>
<dbReference type="PANTHER" id="PTHR13799">
    <property type="entry name" value="NGG1 INTERACTING FACTOR 3"/>
    <property type="match status" value="1"/>
</dbReference>
<keyword evidence="7" id="KW-1185">Reference proteome</keyword>
<organism evidence="6 7">
    <name type="scientific">Serinibacter arcticus</name>
    <dbReference type="NCBI Taxonomy" id="1655435"/>
    <lineage>
        <taxon>Bacteria</taxon>
        <taxon>Bacillati</taxon>
        <taxon>Actinomycetota</taxon>
        <taxon>Actinomycetes</taxon>
        <taxon>Micrococcales</taxon>
        <taxon>Beutenbergiaceae</taxon>
        <taxon>Serinibacter</taxon>
    </lineage>
</organism>
<comment type="caution">
    <text evidence="6">The sequence shown here is derived from an EMBL/GenBank/DDBJ whole genome shotgun (WGS) entry which is preliminary data.</text>
</comment>
<protein>
    <recommendedName>
        <fullName evidence="3">GTP cyclohydrolase 1 type 2 homolog</fullName>
    </recommendedName>
</protein>
<dbReference type="EMBL" id="RHPJ01000003">
    <property type="protein sequence ID" value="TGO04927.1"/>
    <property type="molecule type" value="Genomic_DNA"/>
</dbReference>
<comment type="similarity">
    <text evidence="1">Belongs to the GTP cyclohydrolase I type 2/NIF3 family.</text>
</comment>
<dbReference type="Gene3D" id="3.40.1390.30">
    <property type="entry name" value="NIF3 (NGG1p interacting factor 3)-like"/>
    <property type="match status" value="2"/>
</dbReference>
<evidence type="ECO:0000313" key="7">
    <source>
        <dbReference type="Proteomes" id="UP000297318"/>
    </source>
</evidence>
<gene>
    <name evidence="6" type="ORF">SERN_2520</name>
</gene>
<dbReference type="FunFam" id="3.40.1390.30:FF:000001">
    <property type="entry name" value="GTP cyclohydrolase 1 type 2"/>
    <property type="match status" value="1"/>
</dbReference>
<evidence type="ECO:0000256" key="4">
    <source>
        <dbReference type="ARBA" id="ARBA00022723"/>
    </source>
</evidence>
<dbReference type="Pfam" id="PF01784">
    <property type="entry name" value="DUF34_NIF3"/>
    <property type="match status" value="1"/>
</dbReference>
<comment type="subunit">
    <text evidence="2">Homohexamer.</text>
</comment>
<feature type="binding site" evidence="5">
    <location>
        <position position="76"/>
    </location>
    <ligand>
        <name>a divalent metal cation</name>
        <dbReference type="ChEBI" id="CHEBI:60240"/>
        <label>1</label>
    </ligand>
</feature>
<keyword evidence="4 5" id="KW-0479">Metal-binding</keyword>